<reference evidence="7 8" key="1">
    <citation type="journal article" date="2010" name="Nature">
        <title>The Ectocarpus genome and the independent evolution of multicellularity in brown algae.</title>
        <authorList>
            <person name="Cock J.M."/>
            <person name="Sterck L."/>
            <person name="Rouze P."/>
            <person name="Scornet D."/>
            <person name="Allen A.E."/>
            <person name="Amoutzias G."/>
            <person name="Anthouard V."/>
            <person name="Artiguenave F."/>
            <person name="Aury J.M."/>
            <person name="Badger J.H."/>
            <person name="Beszteri B."/>
            <person name="Billiau K."/>
            <person name="Bonnet E."/>
            <person name="Bothwell J.H."/>
            <person name="Bowler C."/>
            <person name="Boyen C."/>
            <person name="Brownlee C."/>
            <person name="Carrano C.J."/>
            <person name="Charrier B."/>
            <person name="Cho G.Y."/>
            <person name="Coelho S.M."/>
            <person name="Collen J."/>
            <person name="Corre E."/>
            <person name="Da Silva C."/>
            <person name="Delage L."/>
            <person name="Delaroque N."/>
            <person name="Dittami S.M."/>
            <person name="Doulbeau S."/>
            <person name="Elias M."/>
            <person name="Farnham G."/>
            <person name="Gachon C.M."/>
            <person name="Gschloessl B."/>
            <person name="Heesch S."/>
            <person name="Jabbari K."/>
            <person name="Jubin C."/>
            <person name="Kawai H."/>
            <person name="Kimura K."/>
            <person name="Kloareg B."/>
            <person name="Kupper F.C."/>
            <person name="Lang D."/>
            <person name="Le Bail A."/>
            <person name="Leblanc C."/>
            <person name="Lerouge P."/>
            <person name="Lohr M."/>
            <person name="Lopez P.J."/>
            <person name="Martens C."/>
            <person name="Maumus F."/>
            <person name="Michel G."/>
            <person name="Miranda-Saavedra D."/>
            <person name="Morales J."/>
            <person name="Moreau H."/>
            <person name="Motomura T."/>
            <person name="Nagasato C."/>
            <person name="Napoli C.A."/>
            <person name="Nelson D.R."/>
            <person name="Nyvall-Collen P."/>
            <person name="Peters A.F."/>
            <person name="Pommier C."/>
            <person name="Potin P."/>
            <person name="Poulain J."/>
            <person name="Quesneville H."/>
            <person name="Read B."/>
            <person name="Rensing S.A."/>
            <person name="Ritter A."/>
            <person name="Rousvoal S."/>
            <person name="Samanta M."/>
            <person name="Samson G."/>
            <person name="Schroeder D.C."/>
            <person name="Segurens B."/>
            <person name="Strittmatter M."/>
            <person name="Tonon T."/>
            <person name="Tregear J.W."/>
            <person name="Valentin K."/>
            <person name="von Dassow P."/>
            <person name="Yamagishi T."/>
            <person name="Van de Peer Y."/>
            <person name="Wincker P."/>
        </authorList>
    </citation>
    <scope>NUCLEOTIDE SEQUENCE [LARGE SCALE GENOMIC DNA]</scope>
    <source>
        <strain evidence="8">Ec32 / CCAP1310/4</strain>
    </source>
</reference>
<dbReference type="GO" id="GO:0003688">
    <property type="term" value="F:DNA replication origin binding"/>
    <property type="evidence" value="ECO:0007669"/>
    <property type="project" value="TreeGrafter"/>
</dbReference>
<comment type="similarity">
    <text evidence="2">Belongs to the CDC45 family.</text>
</comment>
<proteinExistence type="inferred from homology"/>
<feature type="compositionally biased region" description="Acidic residues" evidence="6">
    <location>
        <begin position="148"/>
        <end position="170"/>
    </location>
</feature>
<evidence type="ECO:0000256" key="2">
    <source>
        <dbReference type="ARBA" id="ARBA00010727"/>
    </source>
</evidence>
<evidence type="ECO:0000256" key="5">
    <source>
        <dbReference type="ARBA" id="ARBA00023306"/>
    </source>
</evidence>
<dbReference type="GO" id="GO:0003682">
    <property type="term" value="F:chromatin binding"/>
    <property type="evidence" value="ECO:0007669"/>
    <property type="project" value="TreeGrafter"/>
</dbReference>
<dbReference type="OrthoDB" id="10258882at2759"/>
<feature type="compositionally biased region" description="Basic and acidic residues" evidence="6">
    <location>
        <begin position="186"/>
        <end position="195"/>
    </location>
</feature>
<organism evidence="7 8">
    <name type="scientific">Ectocarpus siliculosus</name>
    <name type="common">Brown alga</name>
    <name type="synonym">Conferva siliculosa</name>
    <dbReference type="NCBI Taxonomy" id="2880"/>
    <lineage>
        <taxon>Eukaryota</taxon>
        <taxon>Sar</taxon>
        <taxon>Stramenopiles</taxon>
        <taxon>Ochrophyta</taxon>
        <taxon>PX clade</taxon>
        <taxon>Phaeophyceae</taxon>
        <taxon>Ectocarpales</taxon>
        <taxon>Ectocarpaceae</taxon>
        <taxon>Ectocarpus</taxon>
    </lineage>
</organism>
<feature type="region of interest" description="Disordered" evidence="6">
    <location>
        <begin position="137"/>
        <end position="237"/>
    </location>
</feature>
<dbReference type="GO" id="GO:0000727">
    <property type="term" value="P:double-strand break repair via break-induced replication"/>
    <property type="evidence" value="ECO:0007669"/>
    <property type="project" value="TreeGrafter"/>
</dbReference>
<evidence type="ECO:0000256" key="1">
    <source>
        <dbReference type="ARBA" id="ARBA00004123"/>
    </source>
</evidence>
<dbReference type="EMBL" id="FN648387">
    <property type="protein sequence ID" value="CBJ26130.1"/>
    <property type="molecule type" value="Genomic_DNA"/>
</dbReference>
<dbReference type="Proteomes" id="UP000002630">
    <property type="component" value="Linkage Group LG14"/>
</dbReference>
<dbReference type="AlphaFoldDB" id="D7FQX6"/>
<dbReference type="GO" id="GO:0006270">
    <property type="term" value="P:DNA replication initiation"/>
    <property type="evidence" value="ECO:0007669"/>
    <property type="project" value="InterPro"/>
</dbReference>
<dbReference type="STRING" id="2880.D7FQX6"/>
<evidence type="ECO:0000256" key="4">
    <source>
        <dbReference type="ARBA" id="ARBA00023242"/>
    </source>
</evidence>
<evidence type="ECO:0000313" key="8">
    <source>
        <dbReference type="Proteomes" id="UP000002630"/>
    </source>
</evidence>
<keyword evidence="4" id="KW-0539">Nucleus</keyword>
<protein>
    <recommendedName>
        <fullName evidence="9">Cell division control protein 45</fullName>
    </recommendedName>
</protein>
<dbReference type="eggNOG" id="KOG2475">
    <property type="taxonomic scope" value="Eukaryota"/>
</dbReference>
<sequence length="645" mass="72455">MLLDQRRLDFAYEQIVQDAAKARGACTVLVFVAPNCDAMCACRILSYMLRADAVSYKIKPVAGYGDISAANEELIKGNEDIRSVVMINCGAICNVVDLLSQLSPEAYVYIVDSNRPVHLANVYPKKDRVVVFVDEENGDVDNIPSDGEGLDGNDETSDESDADSDQEEELASNRSDESDDDDSDDGEARPEDKENTSPSDGLGQSAERGKGRAGRKRKRQTAARARRQAHDAEVTRRQRIRQYYNGATHGSASAVQLFAMAMQLNKDTNDLLWLAIVGLTDQYIHQRIDQEIYHMVVAQLQQHVVAKNSKTSLETSSADGKTLVPVSEMGRITCDMEFRFMLHRHWSLYESMYFSNFVASKLNVWNSNGRHRLEEFLAKMGFSLEQCKQKYPFMSCQLRKRLRDQIEKYAEDYGLQDVFYGSYQRYCGFKNPLSAADMVYCITALAEHKDLVGVTTEQGPGDSTGVEEDEEGWIDSFNTAYDALSGKSPMLLKQGLSLSMSLQRAVVQQAVTMMEKRSLTLFKHFRYAFIRSSETDERLFTQPMALRKLAAFLIDVHRENGRWAGDKARPLVIMAERVSTYLVVGVTCPKIAGTVIKNRFGACFQLAAQQIQARARHDGFEASVMEISKEDVHDFIQALHDTMSA</sequence>
<evidence type="ECO:0000256" key="6">
    <source>
        <dbReference type="SAM" id="MobiDB-lite"/>
    </source>
</evidence>
<dbReference type="Pfam" id="PF02724">
    <property type="entry name" value="CDC45"/>
    <property type="match status" value="1"/>
</dbReference>
<comment type="subcellular location">
    <subcellularLocation>
        <location evidence="1">Nucleus</location>
    </subcellularLocation>
</comment>
<dbReference type="GO" id="GO:1902977">
    <property type="term" value="P:mitotic DNA replication preinitiation complex assembly"/>
    <property type="evidence" value="ECO:0007669"/>
    <property type="project" value="TreeGrafter"/>
</dbReference>
<name>D7FQX6_ECTSI</name>
<accession>D7FQX6</accession>
<gene>
    <name evidence="7" type="ORF">Esi_0021_0097</name>
</gene>
<dbReference type="OMA" id="EDCFMEA"/>
<keyword evidence="3" id="KW-0235">DNA replication</keyword>
<evidence type="ECO:0000256" key="3">
    <source>
        <dbReference type="ARBA" id="ARBA00022705"/>
    </source>
</evidence>
<dbReference type="PANTHER" id="PTHR10507">
    <property type="entry name" value="CDC45-RELATED PROTEIN"/>
    <property type="match status" value="1"/>
</dbReference>
<evidence type="ECO:0008006" key="9">
    <source>
        <dbReference type="Google" id="ProtNLM"/>
    </source>
</evidence>
<feature type="compositionally biased region" description="Basic residues" evidence="6">
    <location>
        <begin position="211"/>
        <end position="227"/>
    </location>
</feature>
<dbReference type="GO" id="GO:0031261">
    <property type="term" value="C:DNA replication preinitiation complex"/>
    <property type="evidence" value="ECO:0007669"/>
    <property type="project" value="TreeGrafter"/>
</dbReference>
<evidence type="ECO:0000313" key="7">
    <source>
        <dbReference type="EMBL" id="CBJ26130.1"/>
    </source>
</evidence>
<dbReference type="GO" id="GO:0003697">
    <property type="term" value="F:single-stranded DNA binding"/>
    <property type="evidence" value="ECO:0007669"/>
    <property type="project" value="TreeGrafter"/>
</dbReference>
<keyword evidence="5" id="KW-0131">Cell cycle</keyword>
<dbReference type="InterPro" id="IPR003874">
    <property type="entry name" value="CDC45"/>
</dbReference>
<dbReference type="PANTHER" id="PTHR10507:SF0">
    <property type="entry name" value="CELL DIVISION CONTROL PROTEIN 45 HOMOLOG"/>
    <property type="match status" value="1"/>
</dbReference>
<keyword evidence="8" id="KW-1185">Reference proteome</keyword>